<evidence type="ECO:0000256" key="3">
    <source>
        <dbReference type="ARBA" id="ARBA00022833"/>
    </source>
</evidence>
<dbReference type="InterPro" id="IPR038441">
    <property type="entry name" value="THAP_Znf_sf"/>
</dbReference>
<sequence>MPRRCYIPGCKSNYDSSLKDSNNNNKCETTFSFPKCPQRLARWLNAIPRKEWTPSKSSVVCAKHFSESDVIRFHEFKTPSGEIKKVSLAYPKLCESATPRKFPNLPNYLSSDPPRTRADPEKRRENFLQCGKKVLEDFLSEDVINNFEDLLKNFKNKIPLHNWDIKACSDKLLFYGLNFDIHNGCSVIRTLMIASDLTVRVYIKNNELYEKQLNWILNLDHKLERWSQLENLISHYNTVEDFEVEVTVVDMISRGLAVISKAYTQSETNDGFLYGTQLEIIIDQLTQIVSNKRRYKPSTIIMAFILYCQSPSCYDIVRDFFILPHKRYLQSISGSLAVSPKDEHHNKNYFASIIKTLSVRELVVTLIIDEICVTSRLDYRAQTVVGYAENDSSNKDEFAKTIVAFMVCSAFGNLNEIVKLWPVNNVKGNELASMTKEVINFVQECGCEVVPVVTDNHRINRTMFKTISGNGQTFPNPKDTKKNIFLLYDLYIFLKIYGKTG</sequence>
<dbReference type="PANTHER" id="PTHR46927:SF3">
    <property type="entry name" value="THAP-TYPE DOMAIN-CONTAINING PROTEIN"/>
    <property type="match status" value="1"/>
</dbReference>
<evidence type="ECO:0000256" key="2">
    <source>
        <dbReference type="ARBA" id="ARBA00022771"/>
    </source>
</evidence>
<reference evidence="7 8" key="1">
    <citation type="submission" date="2019-01" db="EMBL/GenBank/DDBJ databases">
        <authorList>
            <person name="Sayadi A."/>
        </authorList>
    </citation>
    <scope>NUCLEOTIDE SEQUENCE [LARGE SCALE GENOMIC DNA]</scope>
</reference>
<organism evidence="7 8">
    <name type="scientific">Callosobruchus maculatus</name>
    <name type="common">Southern cowpea weevil</name>
    <name type="synonym">Pulse bruchid</name>
    <dbReference type="NCBI Taxonomy" id="64391"/>
    <lineage>
        <taxon>Eukaryota</taxon>
        <taxon>Metazoa</taxon>
        <taxon>Ecdysozoa</taxon>
        <taxon>Arthropoda</taxon>
        <taxon>Hexapoda</taxon>
        <taxon>Insecta</taxon>
        <taxon>Pterygota</taxon>
        <taxon>Neoptera</taxon>
        <taxon>Endopterygota</taxon>
        <taxon>Coleoptera</taxon>
        <taxon>Polyphaga</taxon>
        <taxon>Cucujiformia</taxon>
        <taxon>Chrysomeloidea</taxon>
        <taxon>Chrysomelidae</taxon>
        <taxon>Bruchinae</taxon>
        <taxon>Bruchini</taxon>
        <taxon>Callosobruchus</taxon>
    </lineage>
</organism>
<keyword evidence="2 5" id="KW-0863">Zinc-finger</keyword>
<dbReference type="Pfam" id="PF05485">
    <property type="entry name" value="THAP"/>
    <property type="match status" value="1"/>
</dbReference>
<dbReference type="GO" id="GO:0003677">
    <property type="term" value="F:DNA binding"/>
    <property type="evidence" value="ECO:0007669"/>
    <property type="project" value="UniProtKB-UniRule"/>
</dbReference>
<keyword evidence="3" id="KW-0862">Zinc</keyword>
<keyword evidence="1" id="KW-0479">Metal-binding</keyword>
<keyword evidence="8" id="KW-1185">Reference proteome</keyword>
<feature type="domain" description="THAP-type" evidence="6">
    <location>
        <begin position="1"/>
        <end position="102"/>
    </location>
</feature>
<dbReference type="OrthoDB" id="6775288at2759"/>
<dbReference type="InterPro" id="IPR006612">
    <property type="entry name" value="THAP_Znf"/>
</dbReference>
<evidence type="ECO:0000256" key="5">
    <source>
        <dbReference type="PROSITE-ProRule" id="PRU00309"/>
    </source>
</evidence>
<dbReference type="Proteomes" id="UP000410492">
    <property type="component" value="Unassembled WGS sequence"/>
</dbReference>
<dbReference type="InterPro" id="IPR048365">
    <property type="entry name" value="TNP-like_RNaseH_N"/>
</dbReference>
<name>A0A653CBV0_CALMS</name>
<dbReference type="PROSITE" id="PS50950">
    <property type="entry name" value="ZF_THAP"/>
    <property type="match status" value="1"/>
</dbReference>
<evidence type="ECO:0000313" key="7">
    <source>
        <dbReference type="EMBL" id="VEN45422.1"/>
    </source>
</evidence>
<keyword evidence="4 5" id="KW-0238">DNA-binding</keyword>
<gene>
    <name evidence="7" type="ORF">CALMAC_LOCUS7880</name>
</gene>
<dbReference type="InterPro" id="IPR052224">
    <property type="entry name" value="THAP_domain_protein"/>
</dbReference>
<dbReference type="Pfam" id="PF21787">
    <property type="entry name" value="TNP-like_RNaseH_N"/>
    <property type="match status" value="1"/>
</dbReference>
<proteinExistence type="predicted"/>
<evidence type="ECO:0000313" key="8">
    <source>
        <dbReference type="Proteomes" id="UP000410492"/>
    </source>
</evidence>
<evidence type="ECO:0000256" key="1">
    <source>
        <dbReference type="ARBA" id="ARBA00022723"/>
    </source>
</evidence>
<evidence type="ECO:0000259" key="6">
    <source>
        <dbReference type="PROSITE" id="PS50950"/>
    </source>
</evidence>
<dbReference type="SMART" id="SM00980">
    <property type="entry name" value="THAP"/>
    <property type="match status" value="1"/>
</dbReference>
<accession>A0A653CBV0</accession>
<dbReference type="SUPFAM" id="SSF57716">
    <property type="entry name" value="Glucocorticoid receptor-like (DNA-binding domain)"/>
    <property type="match status" value="1"/>
</dbReference>
<dbReference type="GO" id="GO:0008270">
    <property type="term" value="F:zinc ion binding"/>
    <property type="evidence" value="ECO:0007669"/>
    <property type="project" value="UniProtKB-KW"/>
</dbReference>
<dbReference type="SMART" id="SM00692">
    <property type="entry name" value="DM3"/>
    <property type="match status" value="1"/>
</dbReference>
<protein>
    <recommendedName>
        <fullName evidence="6">THAP-type domain-containing protein</fullName>
    </recommendedName>
</protein>
<dbReference type="EMBL" id="CAACVG010007437">
    <property type="protein sequence ID" value="VEN45422.1"/>
    <property type="molecule type" value="Genomic_DNA"/>
</dbReference>
<dbReference type="AlphaFoldDB" id="A0A653CBV0"/>
<dbReference type="PANTHER" id="PTHR46927">
    <property type="entry name" value="AGAP005574-PA"/>
    <property type="match status" value="1"/>
</dbReference>
<dbReference type="Gene3D" id="6.20.210.20">
    <property type="entry name" value="THAP domain"/>
    <property type="match status" value="1"/>
</dbReference>
<evidence type="ECO:0000256" key="4">
    <source>
        <dbReference type="ARBA" id="ARBA00023125"/>
    </source>
</evidence>